<reference evidence="11" key="3">
    <citation type="submission" date="2019-03" db="EMBL/GenBank/DDBJ databases">
        <title>Complete genome of Methylacidiphilum kamchatkense Kam1.</title>
        <authorList>
            <person name="Kruse T."/>
            <person name="Murarilal Ratnadevi C."/>
            <person name="Erikstad H.-A."/>
            <person name="Birkeland N.-K."/>
        </authorList>
    </citation>
    <scope>NUCLEOTIDE SEQUENCE [LARGE SCALE GENOMIC DNA]</scope>
    <source>
        <strain evidence="11">kam1</strain>
    </source>
</reference>
<proteinExistence type="inferred from homology"/>
<evidence type="ECO:0000256" key="7">
    <source>
        <dbReference type="HAMAP-Rule" id="MF_00178"/>
    </source>
</evidence>
<dbReference type="Proteomes" id="UP000031594">
    <property type="component" value="Unassembled WGS sequence"/>
</dbReference>
<reference evidence="8 10" key="1">
    <citation type="submission" date="2014-08" db="EMBL/GenBank/DDBJ databases">
        <title>Methylacidiphilum kamchatkense strain Kam1 draft genome sequence.</title>
        <authorList>
            <person name="Birkeland N.-K."/>
            <person name="Erikstad H.A."/>
        </authorList>
    </citation>
    <scope>NUCLEOTIDE SEQUENCE [LARGE SCALE GENOMIC DNA]</scope>
    <source>
        <strain evidence="8 10">Kam1</strain>
    </source>
</reference>
<dbReference type="CDD" id="cd09209">
    <property type="entry name" value="Lumazine_synthase-I"/>
    <property type="match status" value="1"/>
</dbReference>
<keyword evidence="5 7" id="KW-0808">Transferase</keyword>
<dbReference type="EC" id="2.5.1.78" evidence="3 7"/>
<keyword evidence="4 7" id="KW-0686">Riboflavin biosynthesis</keyword>
<feature type="binding site" evidence="7">
    <location>
        <begin position="45"/>
        <end position="47"/>
    </location>
    <ligand>
        <name>5-amino-6-(D-ribitylamino)uracil</name>
        <dbReference type="ChEBI" id="CHEBI:15934"/>
    </ligand>
</feature>
<dbReference type="EMBL" id="JQNX01000003">
    <property type="protein sequence ID" value="KIE58666.1"/>
    <property type="molecule type" value="Genomic_DNA"/>
</dbReference>
<dbReference type="GO" id="GO:0005829">
    <property type="term" value="C:cytosol"/>
    <property type="evidence" value="ECO:0007669"/>
    <property type="project" value="TreeGrafter"/>
</dbReference>
<dbReference type="Proteomes" id="UP000315925">
    <property type="component" value="Chromosome"/>
</dbReference>
<comment type="catalytic activity">
    <reaction evidence="6 7">
        <text>(2S)-2-hydroxy-3-oxobutyl phosphate + 5-amino-6-(D-ribitylamino)uracil = 6,7-dimethyl-8-(1-D-ribityl)lumazine + phosphate + 2 H2O + H(+)</text>
        <dbReference type="Rhea" id="RHEA:26152"/>
        <dbReference type="ChEBI" id="CHEBI:15377"/>
        <dbReference type="ChEBI" id="CHEBI:15378"/>
        <dbReference type="ChEBI" id="CHEBI:15934"/>
        <dbReference type="ChEBI" id="CHEBI:43474"/>
        <dbReference type="ChEBI" id="CHEBI:58201"/>
        <dbReference type="ChEBI" id="CHEBI:58830"/>
        <dbReference type="EC" id="2.5.1.78"/>
    </reaction>
</comment>
<dbReference type="AlphaFoldDB" id="A0A0C1RUM5"/>
<protein>
    <recommendedName>
        <fullName evidence="3 7">6,7-dimethyl-8-ribityllumazine synthase</fullName>
        <shortName evidence="7">DMRL synthase</shortName>
        <shortName evidence="7">LS</shortName>
        <shortName evidence="7">Lumazine synthase</shortName>
        <ecNumber evidence="3 7">2.5.1.78</ecNumber>
    </recommendedName>
</protein>
<feature type="binding site" evidence="7">
    <location>
        <position position="116"/>
    </location>
    <ligand>
        <name>(2S)-2-hydroxy-3-oxobutyl phosphate</name>
        <dbReference type="ChEBI" id="CHEBI:58830"/>
    </ligand>
</feature>
<dbReference type="GO" id="GO:0000906">
    <property type="term" value="F:6,7-dimethyl-8-ribityllumazine synthase activity"/>
    <property type="evidence" value="ECO:0007669"/>
    <property type="project" value="UniProtKB-UniRule"/>
</dbReference>
<comment type="pathway">
    <text evidence="1 7">Cofactor biosynthesis; riboflavin biosynthesis; riboflavin from 2-hydroxy-3-oxobutyl phosphate and 5-amino-6-(D-ribitylamino)uracil: step 1/2.</text>
</comment>
<dbReference type="SUPFAM" id="SSF52121">
    <property type="entry name" value="Lumazine synthase"/>
    <property type="match status" value="1"/>
</dbReference>
<feature type="binding site" evidence="7">
    <location>
        <position position="16"/>
    </location>
    <ligand>
        <name>5-amino-6-(D-ribitylamino)uracil</name>
        <dbReference type="ChEBI" id="CHEBI:15934"/>
    </ligand>
</feature>
<dbReference type="UniPathway" id="UPA00275">
    <property type="reaction ID" value="UER00404"/>
</dbReference>
<evidence type="ECO:0000256" key="1">
    <source>
        <dbReference type="ARBA" id="ARBA00004917"/>
    </source>
</evidence>
<evidence type="ECO:0000256" key="3">
    <source>
        <dbReference type="ARBA" id="ARBA00012664"/>
    </source>
</evidence>
<evidence type="ECO:0000313" key="11">
    <source>
        <dbReference type="Proteomes" id="UP000315925"/>
    </source>
</evidence>
<evidence type="ECO:0000256" key="4">
    <source>
        <dbReference type="ARBA" id="ARBA00022619"/>
    </source>
</evidence>
<evidence type="ECO:0000313" key="10">
    <source>
        <dbReference type="Proteomes" id="UP000031594"/>
    </source>
</evidence>
<sequence length="144" mass="16135">MDQKALFRFAIIVSSYHKEYTSRLVESALDILQGHKVDVLWVPGAFEIPLQAQRLARKKIYDCILCFGIVWQGKTAHAAEILRACTDALMRIGLENDLPVIHEVLSIRTESQAKARTMGKLNRGIEGAKTALEVLSLKFDNPEA</sequence>
<dbReference type="PANTHER" id="PTHR21058:SF0">
    <property type="entry name" value="6,7-DIMETHYL-8-RIBITYLLUMAZINE SYNTHASE"/>
    <property type="match status" value="1"/>
</dbReference>
<accession>A0A0C1RUM5</accession>
<dbReference type="NCBIfam" id="TIGR00114">
    <property type="entry name" value="lumazine-synth"/>
    <property type="match status" value="1"/>
</dbReference>
<evidence type="ECO:0000313" key="9">
    <source>
        <dbReference type="EMBL" id="QDQ41947.1"/>
    </source>
</evidence>
<name>A0A0C1RUM5_9BACT</name>
<feature type="binding site" evidence="7">
    <location>
        <begin position="69"/>
        <end position="71"/>
    </location>
    <ligand>
        <name>5-amino-6-(D-ribitylamino)uracil</name>
        <dbReference type="ChEBI" id="CHEBI:15934"/>
    </ligand>
</feature>
<dbReference type="OrthoDB" id="9809709at2"/>
<dbReference type="InterPro" id="IPR002180">
    <property type="entry name" value="LS/RS"/>
</dbReference>
<dbReference type="GO" id="GO:0009231">
    <property type="term" value="P:riboflavin biosynthetic process"/>
    <property type="evidence" value="ECO:0007669"/>
    <property type="project" value="UniProtKB-UniRule"/>
</dbReference>
<comment type="function">
    <text evidence="7">Catalyzes the formation of 6,7-dimethyl-8-ribityllumazine by condensation of 5-amino-6-(D-ribitylamino)uracil with 3,4-dihydroxy-2-butanone 4-phosphate. This is the penultimate step in the biosynthesis of riboflavin.</text>
</comment>
<feature type="binding site" evidence="7">
    <location>
        <begin position="74"/>
        <end position="75"/>
    </location>
    <ligand>
        <name>(2S)-2-hydroxy-3-oxobutyl phosphate</name>
        <dbReference type="ChEBI" id="CHEBI:58830"/>
    </ligand>
</feature>
<reference evidence="9" key="2">
    <citation type="journal article" date="2019" name="BMC Genomics">
        <title>Complete genome sequence analysis of the thermoacidophilic verrucomicrobial methanotroph 'Candidatus Methylacidiphilum kamchatkense' strain Kam1 and comparison with its closest relatives.</title>
        <authorList>
            <person name="Kruse T."/>
            <person name="Ratnadevi C.M."/>
            <person name="Erikstad H.A."/>
            <person name="Birkeland N.K."/>
        </authorList>
    </citation>
    <scope>NUCLEOTIDE SEQUENCE</scope>
    <source>
        <strain evidence="9">Kam1</strain>
    </source>
</reference>
<dbReference type="InterPro" id="IPR036467">
    <property type="entry name" value="LS/RS_sf"/>
</dbReference>
<dbReference type="GO" id="GO:0009349">
    <property type="term" value="C:riboflavin synthase complex"/>
    <property type="evidence" value="ECO:0007669"/>
    <property type="project" value="UniProtKB-UniRule"/>
</dbReference>
<evidence type="ECO:0000256" key="6">
    <source>
        <dbReference type="ARBA" id="ARBA00048785"/>
    </source>
</evidence>
<dbReference type="HAMAP" id="MF_00178">
    <property type="entry name" value="Lumazine_synth"/>
    <property type="match status" value="1"/>
</dbReference>
<dbReference type="InterPro" id="IPR034964">
    <property type="entry name" value="LS"/>
</dbReference>
<gene>
    <name evidence="7" type="primary">ribH</name>
    <name evidence="8" type="ORF">A946_04275</name>
    <name evidence="9" type="ORF">kam1_701</name>
</gene>
<comment type="similarity">
    <text evidence="2 7">Belongs to the DMRL synthase family.</text>
</comment>
<dbReference type="EMBL" id="CP037899">
    <property type="protein sequence ID" value="QDQ41947.1"/>
    <property type="molecule type" value="Genomic_DNA"/>
</dbReference>
<evidence type="ECO:0000256" key="2">
    <source>
        <dbReference type="ARBA" id="ARBA00007424"/>
    </source>
</evidence>
<organism evidence="9 11">
    <name type="scientific">Methylacidiphilum kamchatkense Kam1</name>
    <dbReference type="NCBI Taxonomy" id="1202785"/>
    <lineage>
        <taxon>Bacteria</taxon>
        <taxon>Pseudomonadati</taxon>
        <taxon>Verrucomicrobiota</taxon>
        <taxon>Methylacidiphilae</taxon>
        <taxon>Methylacidiphilales</taxon>
        <taxon>Methylacidiphilaceae</taxon>
        <taxon>Methylacidiphilum (ex Ratnadevi et al. 2023)</taxon>
    </lineage>
</organism>
<feature type="active site" description="Proton donor" evidence="7">
    <location>
        <position position="77"/>
    </location>
</feature>
<evidence type="ECO:0000256" key="5">
    <source>
        <dbReference type="ARBA" id="ARBA00022679"/>
    </source>
</evidence>
<dbReference type="Gene3D" id="3.40.50.960">
    <property type="entry name" value="Lumazine/riboflavin synthase"/>
    <property type="match status" value="1"/>
</dbReference>
<dbReference type="Pfam" id="PF00885">
    <property type="entry name" value="DMRL_synthase"/>
    <property type="match status" value="1"/>
</dbReference>
<dbReference type="RefSeq" id="WP_039721138.1">
    <property type="nucleotide sequence ID" value="NZ_CP037899.1"/>
</dbReference>
<keyword evidence="10" id="KW-1185">Reference proteome</keyword>
<feature type="binding site" evidence="7">
    <location>
        <position position="102"/>
    </location>
    <ligand>
        <name>5-amino-6-(D-ribitylamino)uracil</name>
        <dbReference type="ChEBI" id="CHEBI:15934"/>
    </ligand>
</feature>
<dbReference type="PANTHER" id="PTHR21058">
    <property type="entry name" value="6,7-DIMETHYL-8-RIBITYLLUMAZINE SYNTHASE DMRL SYNTHASE LUMAZINE SYNTHASE"/>
    <property type="match status" value="1"/>
</dbReference>
<dbReference type="STRING" id="1202785.A946_04275"/>
<dbReference type="KEGG" id="mkc:kam1_701"/>
<evidence type="ECO:0000313" key="8">
    <source>
        <dbReference type="EMBL" id="KIE58666.1"/>
    </source>
</evidence>